<proteinExistence type="predicted"/>
<organism evidence="2 3">
    <name type="scientific">Acidisarcina polymorpha</name>
    <dbReference type="NCBI Taxonomy" id="2211140"/>
    <lineage>
        <taxon>Bacteria</taxon>
        <taxon>Pseudomonadati</taxon>
        <taxon>Acidobacteriota</taxon>
        <taxon>Terriglobia</taxon>
        <taxon>Terriglobales</taxon>
        <taxon>Acidobacteriaceae</taxon>
        <taxon>Acidisarcina</taxon>
    </lineage>
</organism>
<sequence length="46" mass="4968">MVRRVIKQMHVMAAADPVKSPSSLERSAEEKGLPSGVPGTYHGAKY</sequence>
<dbReference type="KEGG" id="abas:ACPOL_0626"/>
<keyword evidence="3" id="KW-1185">Reference proteome</keyword>
<reference evidence="2 3" key="1">
    <citation type="journal article" date="2018" name="Front. Microbiol.">
        <title>Hydrolytic Capabilities as a Key to Environmental Success: Chitinolytic and Cellulolytic Acidobacteria From Acidic Sub-arctic Soils and Boreal Peatlands.</title>
        <authorList>
            <person name="Belova S.E."/>
            <person name="Ravin N.V."/>
            <person name="Pankratov T.A."/>
            <person name="Rakitin A.L."/>
            <person name="Ivanova A.A."/>
            <person name="Beletsky A.V."/>
            <person name="Mardanov A.V."/>
            <person name="Sinninghe Damste J.S."/>
            <person name="Dedysh S.N."/>
        </authorList>
    </citation>
    <scope>NUCLEOTIDE SEQUENCE [LARGE SCALE GENOMIC DNA]</scope>
    <source>
        <strain evidence="2 3">SBC82</strain>
    </source>
</reference>
<evidence type="ECO:0000313" key="3">
    <source>
        <dbReference type="Proteomes" id="UP000253606"/>
    </source>
</evidence>
<dbReference type="EMBL" id="CP030840">
    <property type="protein sequence ID" value="AXC09997.1"/>
    <property type="molecule type" value="Genomic_DNA"/>
</dbReference>
<gene>
    <name evidence="2" type="ORF">ACPOL_0626</name>
</gene>
<name>A0A2Z5FU18_9BACT</name>
<feature type="region of interest" description="Disordered" evidence="1">
    <location>
        <begin position="17"/>
        <end position="46"/>
    </location>
</feature>
<dbReference type="Proteomes" id="UP000253606">
    <property type="component" value="Chromosome"/>
</dbReference>
<protein>
    <submittedName>
        <fullName evidence="2">Uncharacterized protein</fullName>
    </submittedName>
</protein>
<accession>A0A2Z5FU18</accession>
<dbReference type="AlphaFoldDB" id="A0A2Z5FU18"/>
<evidence type="ECO:0000256" key="1">
    <source>
        <dbReference type="SAM" id="MobiDB-lite"/>
    </source>
</evidence>
<evidence type="ECO:0000313" key="2">
    <source>
        <dbReference type="EMBL" id="AXC09997.1"/>
    </source>
</evidence>